<accession>A0ABR3DSI3</accession>
<comment type="caution">
    <text evidence="2">The sequence shown here is derived from an EMBL/GenBank/DDBJ whole genome shotgun (WGS) entry which is preliminary data.</text>
</comment>
<dbReference type="Proteomes" id="UP001451303">
    <property type="component" value="Unassembled WGS sequence"/>
</dbReference>
<protein>
    <submittedName>
        <fullName evidence="2">Uncharacterized protein</fullName>
    </submittedName>
</protein>
<sequence length="273" mass="29810">MSDYKADKHSRVANMTSPPGTDHDSSRDVANINEFTGNLHTDNKIPSPTPSDEAIRTRSNHHDLHVREVIDMTKRLGLDSPTGQSTAETISNEVVQTDDEHKTTLSDIDVPACARDGKTLASDTEPIGLQQSDGSGIAPRMISGEETATQETSSTPSTKSTTKIIPEPGAAALANTQPIPTIYPPRRPNIFSKRAPRRNVGWSSDVLATVTASTAKNTEDDGDGLTVEELEEFQAERREDMARKTEGFLRTASQYPWRPRVVEDLGEAFAIEQ</sequence>
<proteinExistence type="predicted"/>
<evidence type="ECO:0000256" key="1">
    <source>
        <dbReference type="SAM" id="MobiDB-lite"/>
    </source>
</evidence>
<evidence type="ECO:0000313" key="3">
    <source>
        <dbReference type="Proteomes" id="UP001451303"/>
    </source>
</evidence>
<dbReference type="EMBL" id="JAVLET010000001">
    <property type="protein sequence ID" value="KAL0475627.1"/>
    <property type="molecule type" value="Genomic_DNA"/>
</dbReference>
<name>A0ABR3DSI3_NEUIN</name>
<keyword evidence="3" id="KW-1185">Reference proteome</keyword>
<feature type="compositionally biased region" description="Basic and acidic residues" evidence="1">
    <location>
        <begin position="1"/>
        <end position="10"/>
    </location>
</feature>
<organism evidence="2 3">
    <name type="scientific">Neurospora intermedia</name>
    <dbReference type="NCBI Taxonomy" id="5142"/>
    <lineage>
        <taxon>Eukaryota</taxon>
        <taxon>Fungi</taxon>
        <taxon>Dikarya</taxon>
        <taxon>Ascomycota</taxon>
        <taxon>Pezizomycotina</taxon>
        <taxon>Sordariomycetes</taxon>
        <taxon>Sordariomycetidae</taxon>
        <taxon>Sordariales</taxon>
        <taxon>Sordariaceae</taxon>
        <taxon>Neurospora</taxon>
    </lineage>
</organism>
<feature type="region of interest" description="Disordered" evidence="1">
    <location>
        <begin position="1"/>
        <end position="28"/>
    </location>
</feature>
<reference evidence="2 3" key="1">
    <citation type="submission" date="2023-09" db="EMBL/GenBank/DDBJ databases">
        <title>Multi-omics analysis of a traditional fermented food reveals byproduct-associated fungal strains for waste-to-food upcycling.</title>
        <authorList>
            <consortium name="Lawrence Berkeley National Laboratory"/>
            <person name="Rekdal V.M."/>
            <person name="Villalobos-Escobedo J.M."/>
            <person name="Rodriguez-Valeron N."/>
            <person name="Garcia M.O."/>
            <person name="Vasquez D.P."/>
            <person name="Damayanti I."/>
            <person name="Sorensen P.M."/>
            <person name="Baidoo E.E."/>
            <person name="De Carvalho A.C."/>
            <person name="Riley R."/>
            <person name="Lipzen A."/>
            <person name="He G."/>
            <person name="Yan M."/>
            <person name="Haridas S."/>
            <person name="Daum C."/>
            <person name="Yoshinaga Y."/>
            <person name="Ng V."/>
            <person name="Grigoriev I.V."/>
            <person name="Munk R."/>
            <person name="Nuraida L."/>
            <person name="Wijaya C.H."/>
            <person name="Morales P.-C."/>
            <person name="Keasling J.D."/>
        </authorList>
    </citation>
    <scope>NUCLEOTIDE SEQUENCE [LARGE SCALE GENOMIC DNA]</scope>
    <source>
        <strain evidence="2 3">FGSC 2613</strain>
    </source>
</reference>
<evidence type="ECO:0000313" key="2">
    <source>
        <dbReference type="EMBL" id="KAL0475627.1"/>
    </source>
</evidence>
<gene>
    <name evidence="2" type="ORF">QR685DRAFT_568386</name>
</gene>